<proteinExistence type="predicted"/>
<organism evidence="1 2">
    <name type="scientific">Lactococcus lactis subsp. cremoris</name>
    <name type="common">Streptococcus cremoris</name>
    <dbReference type="NCBI Taxonomy" id="1359"/>
    <lineage>
        <taxon>Bacteria</taxon>
        <taxon>Bacillati</taxon>
        <taxon>Bacillota</taxon>
        <taxon>Bacilli</taxon>
        <taxon>Lactobacillales</taxon>
        <taxon>Streptococcaceae</taxon>
        <taxon>Lactococcus</taxon>
    </lineage>
</organism>
<gene>
    <name evidence="1" type="ORF">AB996_1337</name>
</gene>
<evidence type="ECO:0000313" key="1">
    <source>
        <dbReference type="EMBL" id="KZK06131.1"/>
    </source>
</evidence>
<evidence type="ECO:0000313" key="2">
    <source>
        <dbReference type="Proteomes" id="UP000076519"/>
    </source>
</evidence>
<accession>A0A161TZL6</accession>
<dbReference type="InterPro" id="IPR008799">
    <property type="entry name" value="Pseudomon_AvrD"/>
</dbReference>
<dbReference type="EMBL" id="LIYF01000021">
    <property type="protein sequence ID" value="KZK06131.1"/>
    <property type="molecule type" value="Genomic_DNA"/>
</dbReference>
<dbReference type="RefSeq" id="WP_063281811.1">
    <property type="nucleotide sequence ID" value="NZ_LIYF01000021.1"/>
</dbReference>
<dbReference type="AlphaFoldDB" id="A0A161TZL6"/>
<dbReference type="PATRIC" id="fig|1359.32.peg.25"/>
<sequence length="304" mass="34877">MSITIDEVLGKAENRYFGSKYKSISHKITRFWKEGNDYFLKGTVSSLQNWSIKKSVAQKQHLSSVDCLVFSCLAFEEYMEKVEPSVNVENLKLTSFKVEMGKAPLENLIDIDIHLISPQKNDDTLSLEIMVGNMKVRGTFQKFLGTKRDKNKEVESYWKNHIKHLTNKIENIEFKENSTVTAQISVMKETISNYSGLQSGFENEMSLLSFLIIFAQLAESIAYHHDCILREDSENFWVRSLYAEISPQFSGKIGDILHLETNIKKANIIKVGDKTWNAMQMIGYDSNHLVTFKGKTAHIIKEKN</sequence>
<dbReference type="Pfam" id="PF05655">
    <property type="entry name" value="AvrD"/>
    <property type="match status" value="1"/>
</dbReference>
<protein>
    <submittedName>
        <fullName evidence="1">Avirulence AvrD-like protein</fullName>
    </submittedName>
</protein>
<dbReference type="Proteomes" id="UP000076519">
    <property type="component" value="Unassembled WGS sequence"/>
</dbReference>
<comment type="caution">
    <text evidence="1">The sequence shown here is derived from an EMBL/GenBank/DDBJ whole genome shotgun (WGS) entry which is preliminary data.</text>
</comment>
<name>A0A161TZL6_LACLC</name>
<reference evidence="1 2" key="1">
    <citation type="submission" date="2015-08" db="EMBL/GenBank/DDBJ databases">
        <title>Draft Genome Sequences of 11 Lactococcus lactis subspecies cremoris strains.</title>
        <authorList>
            <person name="Wels M."/>
            <person name="Backus L."/>
            <person name="Boekhorst J."/>
            <person name="Dijkstra A."/>
            <person name="Beerthuizen M."/>
            <person name="Siezen R."/>
            <person name="Bachmann H."/>
            <person name="Van Hijum S."/>
        </authorList>
    </citation>
    <scope>NUCLEOTIDE SEQUENCE [LARGE SCALE GENOMIC DNA]</scope>
    <source>
        <strain evidence="1 2">KW10</strain>
    </source>
</reference>